<dbReference type="PROSITE" id="PS01209">
    <property type="entry name" value="LDLRA_1"/>
    <property type="match status" value="2"/>
</dbReference>
<proteinExistence type="inferred from homology"/>
<feature type="disulfide bond" evidence="15">
    <location>
        <begin position="851"/>
        <end position="866"/>
    </location>
</feature>
<protein>
    <submittedName>
        <fullName evidence="20">Low-density lipoprotein receptor-related protein 3</fullName>
    </submittedName>
</protein>
<feature type="disulfide bond" evidence="15">
    <location>
        <begin position="927"/>
        <end position="942"/>
    </location>
</feature>
<dbReference type="PROSITE" id="PS50082">
    <property type="entry name" value="WD_REPEATS_2"/>
    <property type="match status" value="2"/>
</dbReference>
<dbReference type="InterPro" id="IPR002172">
    <property type="entry name" value="LDrepeatLR_classA_rpt"/>
</dbReference>
<feature type="compositionally biased region" description="Basic and acidic residues" evidence="17">
    <location>
        <begin position="1224"/>
        <end position="1234"/>
    </location>
</feature>
<dbReference type="FunFam" id="4.10.400.10:FF:000050">
    <property type="entry name" value="low-density lipoprotein receptor-related protein 10"/>
    <property type="match status" value="1"/>
</dbReference>
<gene>
    <name evidence="20" type="ORF">EOD39_3804</name>
</gene>
<dbReference type="Pfam" id="PF00400">
    <property type="entry name" value="WD40"/>
    <property type="match status" value="2"/>
</dbReference>
<dbReference type="GO" id="GO:0006897">
    <property type="term" value="P:endocytosis"/>
    <property type="evidence" value="ECO:0007669"/>
    <property type="project" value="UniProtKB-KW"/>
</dbReference>
<dbReference type="EMBL" id="SCEB01214333">
    <property type="protein sequence ID" value="RXM35947.1"/>
    <property type="molecule type" value="Genomic_DNA"/>
</dbReference>
<evidence type="ECO:0000256" key="17">
    <source>
        <dbReference type="SAM" id="MobiDB-lite"/>
    </source>
</evidence>
<evidence type="ECO:0000313" key="21">
    <source>
        <dbReference type="Proteomes" id="UP000289886"/>
    </source>
</evidence>
<keyword evidence="4" id="KW-0254">Endocytosis</keyword>
<evidence type="ECO:0000256" key="9">
    <source>
        <dbReference type="ARBA" id="ARBA00023136"/>
    </source>
</evidence>
<evidence type="ECO:0000256" key="18">
    <source>
        <dbReference type="SAM" id="Phobius"/>
    </source>
</evidence>
<dbReference type="PROSITE" id="PS50294">
    <property type="entry name" value="WD_REPEATS_REGION"/>
    <property type="match status" value="1"/>
</dbReference>
<dbReference type="Proteomes" id="UP000289886">
    <property type="component" value="Unassembled WGS sequence"/>
</dbReference>
<keyword evidence="7" id="KW-0677">Repeat</keyword>
<dbReference type="InterPro" id="IPR001680">
    <property type="entry name" value="WD40_rpt"/>
</dbReference>
<dbReference type="SMART" id="SM00320">
    <property type="entry name" value="WD40"/>
    <property type="match status" value="2"/>
</dbReference>
<feature type="region of interest" description="Disordered" evidence="17">
    <location>
        <begin position="1075"/>
        <end position="1264"/>
    </location>
</feature>
<evidence type="ECO:0000313" key="20">
    <source>
        <dbReference type="EMBL" id="RXM35947.1"/>
    </source>
</evidence>
<feature type="domain" description="CUB" evidence="19">
    <location>
        <begin position="717"/>
        <end position="828"/>
    </location>
</feature>
<dbReference type="SMART" id="SM00042">
    <property type="entry name" value="CUB"/>
    <property type="match status" value="2"/>
</dbReference>
<dbReference type="SMART" id="SM00192">
    <property type="entry name" value="LDLa"/>
    <property type="match status" value="5"/>
</dbReference>
<dbReference type="FunFam" id="4.10.400.10:FF:000034">
    <property type="entry name" value="Low-density lipoprotein receptor-related protein 2"/>
    <property type="match status" value="1"/>
</dbReference>
<dbReference type="InterPro" id="IPR023415">
    <property type="entry name" value="LDLR_class-A_CS"/>
</dbReference>
<dbReference type="CDD" id="cd00112">
    <property type="entry name" value="LDLa"/>
    <property type="match status" value="5"/>
</dbReference>
<feature type="disulfide bond" evidence="15">
    <location>
        <begin position="697"/>
        <end position="712"/>
    </location>
</feature>
<evidence type="ECO:0000256" key="16">
    <source>
        <dbReference type="PROSITE-ProRule" id="PRU00221"/>
    </source>
</evidence>
<dbReference type="SUPFAM" id="SSF49854">
    <property type="entry name" value="Spermadhesin, CUB domain"/>
    <property type="match status" value="2"/>
</dbReference>
<dbReference type="SUPFAM" id="SSF57424">
    <property type="entry name" value="LDL receptor-like module"/>
    <property type="match status" value="5"/>
</dbReference>
<keyword evidence="8 18" id="KW-1133">Transmembrane helix</keyword>
<reference evidence="20 21" key="1">
    <citation type="submission" date="2019-01" db="EMBL/GenBank/DDBJ databases">
        <title>Draft Genome and Complete Hox-Cluster Characterization of the Sterlet Sturgeon (Acipenser ruthenus).</title>
        <authorList>
            <person name="Wei Q."/>
        </authorList>
    </citation>
    <scope>NUCLEOTIDE SEQUENCE [LARGE SCALE GENOMIC DNA]</scope>
    <source>
        <strain evidence="20">WHYD16114868_AA</strain>
        <tissue evidence="20">Blood</tissue>
    </source>
</reference>
<dbReference type="InterPro" id="IPR011047">
    <property type="entry name" value="Quinoprotein_ADH-like_sf"/>
</dbReference>
<keyword evidence="9 18" id="KW-0472">Membrane</keyword>
<keyword evidence="5 18" id="KW-0812">Transmembrane</keyword>
<sequence>MISNPLSIATVFSRTCNKIPNGLISSVPQVLLDSKYKKEAKYAFGVGALEEEEGDIYNTDSLSRYDTTLGEEESGDDMYGWTAPQEYTKKKKAFGVGALEEEEGDIYNTDSLSRYDTTLGEEESGDDMYGWTAPQEYTKKKKVYQPPELPRDYRPVHYFCPMPVAGSVSSQVVQAPALSFDFLTSKDKERIKELKQAAAAAAGRNDIDDKTAAVKMKMFGKLTRDSFEWHPDKLLCKRFNIPDPYPGSSSVGMPKVKRDRYSVFNFLSVTESTVPTAQGVKPELSAHSKLSTSERSLSVTPGSIVHEKHKKKCKEKHKAKKSINTRKKRSSHSNVISDCSFSPNGRYLCTASWDKTLRLWDIKTGQFRTEEAATLDKGHLGNISSCVFSKDYIFNPDCSFSPNGRYLCTASWDKTLRLWDIKTGQFRTEEAATLDKGHLGNISSCVFSKDCKPGSHSMHTLLHGAMPSMLYKWLKHGLCRQYRLGGMRRDNYESSSYTGPICGLYTAACNGKLEQHTERRGVLYSPSWPLSYPAGLNCSWYIQGDHGDVITISFRNFDVEESRKCASDWLLMGPASKREYRVCGSVIPPPFISTRDHVWIFFHSDTASSGQAQGFRLSYIRGKQGQSSCQTDEFLCGNGKCIPSAWKCNTMDECGDNTDEKSCAPPPTEPQTTMCPSGTFQCTGVHSTQCLSNSLRCNSNKDCRDGSDEEDCPDTSCGKRLGNFYGSFASPDFFRRNHSGSDLRCTWYVDTQDPRHIILQLDLQLGYSDYIRVYDGMRERSDKLLQTLTYHNNRRSASVESSKGQLTVLYHAKPKSAGHGFNATYQVKGYCFPWEHPCGSDEGCFADHQRCDGWWHCPNGKDEENCPACQKGEYPCEGKSGMCYAGPDRCNNQKNCPDSSDEKNCFTCQPGNFHCGTNLCIFETWRCDGQEDCQDGSDEHNCLVAVPRKVITAALIGSLICGLLLVIALGCAFKLYSLRTREYRAFETQMTRLEAEFVRREAPPSYGQLIAQGLIPPVEDFPVYNPSQASVLQNIRTAMRRQIRRHSSRRASSRRRLGRLWSRLFQRGARVRGQIPLLTPPSTSHTSLSGGIHSYQAVGGGGGHTPSSTARGLDLEAESEASCQPGAFHRDHQPLEHSPVDLSSQSSTDEAWDQTPGEEVSRDFCAGAAGVHNDPLSGRIEAPDTGSGNSNRREGSAPTRNSSSYKRKLSRKEVQGLAANLRGVELRRYSHPRSEPPALDQPCQSRVCHPDPKQEELTGSQNVSQRCHSVEVPIQEAAVLSCDSQHASDDDESLLVC</sequence>
<feature type="disulfide bond" evidence="15">
    <location>
        <begin position="915"/>
        <end position="933"/>
    </location>
</feature>
<feature type="compositionally biased region" description="Low complexity" evidence="17">
    <location>
        <begin position="1076"/>
        <end position="1089"/>
    </location>
</feature>
<feature type="compositionally biased region" description="Basic and acidic residues" evidence="17">
    <location>
        <begin position="1128"/>
        <end position="1139"/>
    </location>
</feature>
<dbReference type="PROSITE" id="PS50068">
    <property type="entry name" value="LDLRA_2"/>
    <property type="match status" value="5"/>
</dbReference>
<dbReference type="InterPro" id="IPR000859">
    <property type="entry name" value="CUB_dom"/>
</dbReference>
<evidence type="ECO:0000256" key="4">
    <source>
        <dbReference type="ARBA" id="ARBA00022583"/>
    </source>
</evidence>
<dbReference type="GO" id="GO:0005886">
    <property type="term" value="C:plasma membrane"/>
    <property type="evidence" value="ECO:0007669"/>
    <property type="project" value="TreeGrafter"/>
</dbReference>
<dbReference type="Gene3D" id="2.130.10.10">
    <property type="entry name" value="YVTN repeat-like/Quinoprotein amine dehydrogenase"/>
    <property type="match status" value="2"/>
</dbReference>
<evidence type="ECO:0000259" key="19">
    <source>
        <dbReference type="PROSITE" id="PS01180"/>
    </source>
</evidence>
<feature type="disulfide bond" evidence="15">
    <location>
        <begin position="908"/>
        <end position="920"/>
    </location>
</feature>
<name>A0A444UL86_ACIRT</name>
<keyword evidence="13" id="KW-0325">Glycoprotein</keyword>
<evidence type="ECO:0000256" key="12">
    <source>
        <dbReference type="ARBA" id="ARBA00023176"/>
    </source>
</evidence>
<feature type="domain" description="CUB" evidence="19">
    <location>
        <begin position="509"/>
        <end position="622"/>
    </location>
</feature>
<keyword evidence="10 15" id="KW-1015">Disulfide bond</keyword>
<feature type="disulfide bond" evidence="15">
    <location>
        <begin position="629"/>
        <end position="641"/>
    </location>
</feature>
<evidence type="ECO:0000256" key="7">
    <source>
        <dbReference type="ARBA" id="ARBA00022737"/>
    </source>
</evidence>
<feature type="disulfide bond" evidence="15">
    <location>
        <begin position="636"/>
        <end position="654"/>
    </location>
</feature>
<keyword evidence="12" id="KW-0168">Coated pit</keyword>
<accession>A0A444UL86</accession>
<dbReference type="InterPro" id="IPR050685">
    <property type="entry name" value="LDLR"/>
</dbReference>
<comment type="caution">
    <text evidence="15">Lacks conserved residue(s) required for the propagation of feature annotation.</text>
</comment>
<comment type="caution">
    <text evidence="20">The sequence shown here is derived from an EMBL/GenBank/DDBJ whole genome shotgun (WGS) entry which is preliminary data.</text>
</comment>
<keyword evidence="11 20" id="KW-0675">Receptor</keyword>
<evidence type="ECO:0000256" key="11">
    <source>
        <dbReference type="ARBA" id="ARBA00023170"/>
    </source>
</evidence>
<keyword evidence="21" id="KW-1185">Reference proteome</keyword>
<dbReference type="InterPro" id="IPR035914">
    <property type="entry name" value="Sperma_CUB_dom_sf"/>
</dbReference>
<dbReference type="FunFam" id="2.60.120.290:FF:000021">
    <property type="entry name" value="Low-density lipoprotein receptor-related protein 12"/>
    <property type="match status" value="1"/>
</dbReference>
<evidence type="ECO:0000256" key="3">
    <source>
        <dbReference type="ARBA" id="ARBA00022574"/>
    </source>
</evidence>
<dbReference type="InterPro" id="IPR015943">
    <property type="entry name" value="WD40/YVTN_repeat-like_dom_sf"/>
</dbReference>
<dbReference type="Pfam" id="PF00431">
    <property type="entry name" value="CUB"/>
    <property type="match status" value="2"/>
</dbReference>
<dbReference type="PROSITE" id="PS01180">
    <property type="entry name" value="CUB"/>
    <property type="match status" value="2"/>
</dbReference>
<keyword evidence="20" id="KW-0449">Lipoprotein</keyword>
<dbReference type="InterPro" id="IPR019775">
    <property type="entry name" value="WD40_repeat_CS"/>
</dbReference>
<comment type="subcellular location">
    <subcellularLocation>
        <location evidence="14">Membrane</location>
        <location evidence="14">Coated pit</location>
    </subcellularLocation>
    <subcellularLocation>
        <location evidence="1">Membrane</location>
        <topology evidence="1">Single-pass type I membrane protein</topology>
    </subcellularLocation>
</comment>
<dbReference type="PRINTS" id="PR00261">
    <property type="entry name" value="LDLRECEPTOR"/>
</dbReference>
<dbReference type="InterPro" id="IPR036055">
    <property type="entry name" value="LDL_receptor-like_sf"/>
</dbReference>
<evidence type="ECO:0000256" key="10">
    <source>
        <dbReference type="ARBA" id="ARBA00023157"/>
    </source>
</evidence>
<dbReference type="PROSITE" id="PS00678">
    <property type="entry name" value="WD_REPEATS_1"/>
    <property type="match status" value="2"/>
</dbReference>
<dbReference type="PANTHER" id="PTHR24270">
    <property type="entry name" value="LOW-DENSITY LIPOPROTEIN RECEPTOR-RELATED"/>
    <property type="match status" value="1"/>
</dbReference>
<evidence type="ECO:0000256" key="1">
    <source>
        <dbReference type="ARBA" id="ARBA00004479"/>
    </source>
</evidence>
<evidence type="ECO:0000256" key="6">
    <source>
        <dbReference type="ARBA" id="ARBA00022729"/>
    </source>
</evidence>
<dbReference type="Gene3D" id="2.60.120.290">
    <property type="entry name" value="Spermadhesin, CUB domain"/>
    <property type="match status" value="2"/>
</dbReference>
<evidence type="ECO:0000256" key="2">
    <source>
        <dbReference type="ARBA" id="ARBA00009939"/>
    </source>
</evidence>
<dbReference type="SUPFAM" id="SSF50998">
    <property type="entry name" value="Quinoprotein alcohol dehydrogenase-like"/>
    <property type="match status" value="1"/>
</dbReference>
<comment type="similarity">
    <text evidence="2">Belongs to the LDLR family.</text>
</comment>
<feature type="repeat" description="WD" evidence="16">
    <location>
        <begin position="329"/>
        <end position="370"/>
    </location>
</feature>
<evidence type="ECO:0000256" key="15">
    <source>
        <dbReference type="PROSITE-ProRule" id="PRU00124"/>
    </source>
</evidence>
<evidence type="ECO:0000256" key="13">
    <source>
        <dbReference type="ARBA" id="ARBA00023180"/>
    </source>
</evidence>
<feature type="disulfide bond" evidence="15">
    <location>
        <begin position="890"/>
        <end position="905"/>
    </location>
</feature>
<feature type="repeat" description="WD" evidence="16">
    <location>
        <begin position="399"/>
        <end position="429"/>
    </location>
</feature>
<keyword evidence="3 16" id="KW-0853">WD repeat</keyword>
<organism evidence="20 21">
    <name type="scientific">Acipenser ruthenus</name>
    <name type="common">Sterlet sturgeon</name>
    <dbReference type="NCBI Taxonomy" id="7906"/>
    <lineage>
        <taxon>Eukaryota</taxon>
        <taxon>Metazoa</taxon>
        <taxon>Chordata</taxon>
        <taxon>Craniata</taxon>
        <taxon>Vertebrata</taxon>
        <taxon>Euteleostomi</taxon>
        <taxon>Actinopterygii</taxon>
        <taxon>Chondrostei</taxon>
        <taxon>Acipenseriformes</taxon>
        <taxon>Acipenseridae</taxon>
        <taxon>Acipenser</taxon>
    </lineage>
</organism>
<evidence type="ECO:0000256" key="8">
    <source>
        <dbReference type="ARBA" id="ARBA00022989"/>
    </source>
</evidence>
<evidence type="ECO:0000256" key="5">
    <source>
        <dbReference type="ARBA" id="ARBA00022692"/>
    </source>
</evidence>
<dbReference type="Pfam" id="PF00057">
    <property type="entry name" value="Ldl_recept_a"/>
    <property type="match status" value="3"/>
</dbReference>
<evidence type="ECO:0000256" key="14">
    <source>
        <dbReference type="ARBA" id="ARBA00037878"/>
    </source>
</evidence>
<dbReference type="Gene3D" id="4.10.400.10">
    <property type="entry name" value="Low-density Lipoprotein Receptor"/>
    <property type="match status" value="5"/>
</dbReference>
<feature type="transmembrane region" description="Helical" evidence="18">
    <location>
        <begin position="950"/>
        <end position="976"/>
    </location>
</feature>
<keyword evidence="6" id="KW-0732">Signal</keyword>
<dbReference type="PANTHER" id="PTHR24270:SF22">
    <property type="entry name" value="LOW-DENSITY LIPOPROTEIN RECEPTOR-RELATED PROTEIN 3"/>
    <property type="match status" value="1"/>
</dbReference>
<dbReference type="GO" id="GO:0005905">
    <property type="term" value="C:clathrin-coated pit"/>
    <property type="evidence" value="ECO:0007669"/>
    <property type="project" value="UniProtKB-KW"/>
</dbReference>
<feature type="disulfide bond" evidence="15">
    <location>
        <begin position="648"/>
        <end position="663"/>
    </location>
</feature>
<dbReference type="CDD" id="cd00041">
    <property type="entry name" value="CUB"/>
    <property type="match status" value="2"/>
</dbReference>